<feature type="region of interest" description="Disordered" evidence="1">
    <location>
        <begin position="1135"/>
        <end position="1204"/>
    </location>
</feature>
<organism evidence="2 3">
    <name type="scientific">Tricholomella constricta</name>
    <dbReference type="NCBI Taxonomy" id="117010"/>
    <lineage>
        <taxon>Eukaryota</taxon>
        <taxon>Fungi</taxon>
        <taxon>Dikarya</taxon>
        <taxon>Basidiomycota</taxon>
        <taxon>Agaricomycotina</taxon>
        <taxon>Agaricomycetes</taxon>
        <taxon>Agaricomycetidae</taxon>
        <taxon>Agaricales</taxon>
        <taxon>Tricholomatineae</taxon>
        <taxon>Lyophyllaceae</taxon>
        <taxon>Tricholomella</taxon>
    </lineage>
</organism>
<name>A0A8H5HKM4_9AGAR</name>
<dbReference type="AlphaFoldDB" id="A0A8H5HKM4"/>
<dbReference type="Pfam" id="PF18759">
    <property type="entry name" value="Plavaka"/>
    <property type="match status" value="1"/>
</dbReference>
<reference evidence="2 3" key="1">
    <citation type="journal article" date="2020" name="ISME J.">
        <title>Uncovering the hidden diversity of litter-decomposition mechanisms in mushroom-forming fungi.</title>
        <authorList>
            <person name="Floudas D."/>
            <person name="Bentzer J."/>
            <person name="Ahren D."/>
            <person name="Johansson T."/>
            <person name="Persson P."/>
            <person name="Tunlid A."/>
        </authorList>
    </citation>
    <scope>NUCLEOTIDE SEQUENCE [LARGE SCALE GENOMIC DNA]</scope>
    <source>
        <strain evidence="2 3">CBS 661.87</strain>
    </source>
</reference>
<feature type="compositionally biased region" description="Acidic residues" evidence="1">
    <location>
        <begin position="1159"/>
        <end position="1204"/>
    </location>
</feature>
<feature type="region of interest" description="Disordered" evidence="1">
    <location>
        <begin position="744"/>
        <end position="773"/>
    </location>
</feature>
<feature type="compositionally biased region" description="Basic residues" evidence="1">
    <location>
        <begin position="749"/>
        <end position="758"/>
    </location>
</feature>
<feature type="region of interest" description="Disordered" evidence="1">
    <location>
        <begin position="10"/>
        <end position="51"/>
    </location>
</feature>
<evidence type="ECO:0000256" key="1">
    <source>
        <dbReference type="SAM" id="MobiDB-lite"/>
    </source>
</evidence>
<gene>
    <name evidence="2" type="ORF">D9615_000907</name>
</gene>
<feature type="compositionally biased region" description="Polar residues" evidence="1">
    <location>
        <begin position="23"/>
        <end position="35"/>
    </location>
</feature>
<comment type="caution">
    <text evidence="2">The sequence shown here is derived from an EMBL/GenBank/DDBJ whole genome shotgun (WGS) entry which is preliminary data.</text>
</comment>
<protein>
    <submittedName>
        <fullName evidence="2">Uncharacterized protein</fullName>
    </submittedName>
</protein>
<accession>A0A8H5HKM4</accession>
<feature type="compositionally biased region" description="Basic residues" evidence="1">
    <location>
        <begin position="10"/>
        <end position="19"/>
    </location>
</feature>
<keyword evidence="3" id="KW-1185">Reference proteome</keyword>
<sequence length="1204" mass="136769">MIDALGRLVERRKQRKRRRLEAQQPSGLDFNQTEPSAAADFAPDGGEKDFQVPQDVDISMEIPLSDSELPQEPIPTNAAGRPIRVRRRTWKILELLPDPPAPIPLAPAQLPLPDDDDKTPPPTIQEYIWNPVRSILNTFGLFREYAAIPTHNPDDRASLNDLSYIQSETTGDPNPGIYHLAPISTSTGDSSYAPFRNSSIFGLMNWMWSGSALKSLGDMGELVNFLKSDDFRKEDLEGFNIRTETAHFDEMLEADVGEGSSAARDGWKEVGVKIQIPDGQHHTLPEDIPTYEVPGLHFRKLTEILKSVISDSSAYCFHYMPFKQYWQPTPDREPERVYDEIFSSDAFIAEHIKVQQQPPEPGCQLERVVAALMFWSDSTHLASFGNASLWPLYLYFGNQSKWLRGKPRAGACHHVAYIPKLPDEFNDFFEGLVGNAPSADILTHCRRDLMHAVWQLILDDDFLYAYEHGIVIECPDGIFRRFYPRILTYSADYPEKVVLATIRNLGACPCPRCLLQKEMIPEVGTKLDATRRETLSRTSDTTFREKVQLARDAIYRLAVTIKSVVVERLLAAQSLVPTTNAFTKLSKFGFNLFTMFVPDFMHEFELGVWKQTFVHLMRILVAHGGAAIQHLNQRYRMVPVFGRSTIRRFSDNASAMKKLAARNYEDLLQCAMPVFEGLLDEPHNSQVLDLLFTLAEWHSLAKLRLHTDSTIQLLDQCTTDLGRQLRKFTRNVCSAFDTRELPREVASRGRQKAKKKKTTLAATADEPAAKMPPKKKSFNMFTYKIHALGDYTRTIKWFGTTDSYSTQPGELEHRRVKKFYARTNKNQAVRQMTKLEQRERALRMQRQALKKGKAPENRNNGRKGLIANPRIDFSASEALPHTPPEVHHHISPSRNFHLDIPTWLAGNAGDPAIIDFLPKLKDHLLARLAHPEWTGDGNEFTPAEHSNLLIRNNRLYIHKVFRVNYTTYDVRRGQDSMNPRTRADIMTLSHQDDTDHPFAYARILGVFHADVTHNVPGNSRVPVSIEFLWVRWYRRDPTYRAGFKRKRLHRLEFLPDSDPDAYGFLNPDEVIRGSHIIPAFYYGPTETFAPSLARAADELDDWVYYYVNIFVDRDMYMRYAGGGVGHYRVALPEDASNPGMDEDVDTPTLIQPLTSEPGALEEEEGSSGSDSDEASSSEEDVDLGPEDGEGGLDEDEDNEGYAAL</sequence>
<dbReference type="EMBL" id="JAACJP010000004">
    <property type="protein sequence ID" value="KAF5384836.1"/>
    <property type="molecule type" value="Genomic_DNA"/>
</dbReference>
<evidence type="ECO:0000313" key="3">
    <source>
        <dbReference type="Proteomes" id="UP000565441"/>
    </source>
</evidence>
<evidence type="ECO:0000313" key="2">
    <source>
        <dbReference type="EMBL" id="KAF5384836.1"/>
    </source>
</evidence>
<dbReference type="OrthoDB" id="2687259at2759"/>
<dbReference type="InterPro" id="IPR041078">
    <property type="entry name" value="Plavaka"/>
</dbReference>
<proteinExistence type="predicted"/>
<dbReference type="Proteomes" id="UP000565441">
    <property type="component" value="Unassembled WGS sequence"/>
</dbReference>